<keyword evidence="2" id="KW-0472">Membrane</keyword>
<gene>
    <name evidence="3" type="ORF">DMC30DRAFT_443894</name>
</gene>
<reference evidence="3 4" key="1">
    <citation type="submission" date="2019-03" db="EMBL/GenBank/DDBJ databases">
        <title>Rhodosporidium diobovatum UCD-FST 08-225 genome sequencing, assembly, and annotation.</title>
        <authorList>
            <person name="Fakankun I.U."/>
            <person name="Fristensky B."/>
            <person name="Levin D.B."/>
        </authorList>
    </citation>
    <scope>NUCLEOTIDE SEQUENCE [LARGE SCALE GENOMIC DNA]</scope>
    <source>
        <strain evidence="3 4">UCD-FST 08-225</strain>
    </source>
</reference>
<keyword evidence="4" id="KW-1185">Reference proteome</keyword>
<dbReference type="AlphaFoldDB" id="A0A5C5G7W2"/>
<dbReference type="OrthoDB" id="2525323at2759"/>
<dbReference type="Proteomes" id="UP000311382">
    <property type="component" value="Unassembled WGS sequence"/>
</dbReference>
<evidence type="ECO:0000256" key="2">
    <source>
        <dbReference type="SAM" id="Phobius"/>
    </source>
</evidence>
<feature type="transmembrane region" description="Helical" evidence="2">
    <location>
        <begin position="7"/>
        <end position="25"/>
    </location>
</feature>
<sequence>MESSLRYMLLFLVVFLGAFLIYILLSTCLGPPLIAFLRGLLARHHAASQGGTWDGGAGSGYRSLRRRGGPLAEGRGGVEGFEMASFGPGEDDEGY</sequence>
<comment type="caution">
    <text evidence="3">The sequence shown here is derived from an EMBL/GenBank/DDBJ whole genome shotgun (WGS) entry which is preliminary data.</text>
</comment>
<keyword evidence="2" id="KW-0812">Transmembrane</keyword>
<feature type="region of interest" description="Disordered" evidence="1">
    <location>
        <begin position="47"/>
        <end position="95"/>
    </location>
</feature>
<dbReference type="EMBL" id="SOZI01000006">
    <property type="protein sequence ID" value="TNY23971.1"/>
    <property type="molecule type" value="Genomic_DNA"/>
</dbReference>
<evidence type="ECO:0000313" key="4">
    <source>
        <dbReference type="Proteomes" id="UP000311382"/>
    </source>
</evidence>
<evidence type="ECO:0000256" key="1">
    <source>
        <dbReference type="SAM" id="MobiDB-lite"/>
    </source>
</evidence>
<name>A0A5C5G7W2_9BASI</name>
<organism evidence="3 4">
    <name type="scientific">Rhodotorula diobovata</name>
    <dbReference type="NCBI Taxonomy" id="5288"/>
    <lineage>
        <taxon>Eukaryota</taxon>
        <taxon>Fungi</taxon>
        <taxon>Dikarya</taxon>
        <taxon>Basidiomycota</taxon>
        <taxon>Pucciniomycotina</taxon>
        <taxon>Microbotryomycetes</taxon>
        <taxon>Sporidiobolales</taxon>
        <taxon>Sporidiobolaceae</taxon>
        <taxon>Rhodotorula</taxon>
    </lineage>
</organism>
<keyword evidence="2" id="KW-1133">Transmembrane helix</keyword>
<evidence type="ECO:0000313" key="3">
    <source>
        <dbReference type="EMBL" id="TNY23971.1"/>
    </source>
</evidence>
<proteinExistence type="predicted"/>
<accession>A0A5C5G7W2</accession>
<protein>
    <submittedName>
        <fullName evidence="3">Uncharacterized protein</fullName>
    </submittedName>
</protein>